<reference evidence="8" key="1">
    <citation type="submission" date="2022-12" db="EMBL/GenBank/DDBJ databases">
        <authorList>
            <person name="Krivoruchko A.V."/>
            <person name="Elkin A."/>
        </authorList>
    </citation>
    <scope>NUCLEOTIDE SEQUENCE</scope>
    <source>
        <strain evidence="8">IEGM 1388</strain>
    </source>
</reference>
<dbReference type="InterPro" id="IPR013786">
    <property type="entry name" value="AcylCoA_DH/ox_N"/>
</dbReference>
<evidence type="ECO:0000256" key="2">
    <source>
        <dbReference type="ARBA" id="ARBA00009347"/>
    </source>
</evidence>
<dbReference type="PANTHER" id="PTHR43884:SF12">
    <property type="entry name" value="ISOVALERYL-COA DEHYDROGENASE, MITOCHONDRIAL-RELATED"/>
    <property type="match status" value="1"/>
</dbReference>
<evidence type="ECO:0000313" key="9">
    <source>
        <dbReference type="Proteomes" id="UP001067235"/>
    </source>
</evidence>
<keyword evidence="5" id="KW-0175">Coiled coil</keyword>
<dbReference type="Proteomes" id="UP001067235">
    <property type="component" value="Unassembled WGS sequence"/>
</dbReference>
<proteinExistence type="inferred from homology"/>
<comment type="caution">
    <text evidence="8">The sequence shown here is derived from an EMBL/GenBank/DDBJ whole genome shotgun (WGS) entry which is preliminary data.</text>
</comment>
<dbReference type="PANTHER" id="PTHR43884">
    <property type="entry name" value="ACYL-COA DEHYDROGENASE"/>
    <property type="match status" value="1"/>
</dbReference>
<keyword evidence="4" id="KW-0274">FAD</keyword>
<dbReference type="SUPFAM" id="SSF47203">
    <property type="entry name" value="Acyl-CoA dehydrogenase C-terminal domain-like"/>
    <property type="match status" value="1"/>
</dbReference>
<evidence type="ECO:0000256" key="4">
    <source>
        <dbReference type="ARBA" id="ARBA00022827"/>
    </source>
</evidence>
<dbReference type="Pfam" id="PF02771">
    <property type="entry name" value="Acyl-CoA_dh_N"/>
    <property type="match status" value="1"/>
</dbReference>
<dbReference type="SUPFAM" id="SSF56645">
    <property type="entry name" value="Acyl-CoA dehydrogenase NM domain-like"/>
    <property type="match status" value="1"/>
</dbReference>
<evidence type="ECO:0000256" key="1">
    <source>
        <dbReference type="ARBA" id="ARBA00001974"/>
    </source>
</evidence>
<protein>
    <submittedName>
        <fullName evidence="8">Acyl-CoA dehydrogenase family protein</fullName>
    </submittedName>
</protein>
<dbReference type="Pfam" id="PF00441">
    <property type="entry name" value="Acyl-CoA_dh_1"/>
    <property type="match status" value="1"/>
</dbReference>
<evidence type="ECO:0000256" key="5">
    <source>
        <dbReference type="SAM" id="Coils"/>
    </source>
</evidence>
<dbReference type="EMBL" id="JAPWIE010000004">
    <property type="protein sequence ID" value="MCZ4551063.1"/>
    <property type="molecule type" value="Genomic_DNA"/>
</dbReference>
<feature type="coiled-coil region" evidence="5">
    <location>
        <begin position="276"/>
        <end position="303"/>
    </location>
</feature>
<organism evidence="8 9">
    <name type="scientific">Gordonia rubripertincta</name>
    <name type="common">Rhodococcus corallinus</name>
    <dbReference type="NCBI Taxonomy" id="36822"/>
    <lineage>
        <taxon>Bacteria</taxon>
        <taxon>Bacillati</taxon>
        <taxon>Actinomycetota</taxon>
        <taxon>Actinomycetes</taxon>
        <taxon>Mycobacteriales</taxon>
        <taxon>Gordoniaceae</taxon>
        <taxon>Gordonia</taxon>
    </lineage>
</organism>
<evidence type="ECO:0000259" key="7">
    <source>
        <dbReference type="Pfam" id="PF02771"/>
    </source>
</evidence>
<dbReference type="InterPro" id="IPR037069">
    <property type="entry name" value="AcylCoA_DH/ox_N_sf"/>
</dbReference>
<dbReference type="Gene3D" id="1.10.540.10">
    <property type="entry name" value="Acyl-CoA dehydrogenase/oxidase, N-terminal domain"/>
    <property type="match status" value="1"/>
</dbReference>
<evidence type="ECO:0000256" key="3">
    <source>
        <dbReference type="ARBA" id="ARBA00022630"/>
    </source>
</evidence>
<evidence type="ECO:0000313" key="8">
    <source>
        <dbReference type="EMBL" id="MCZ4551063.1"/>
    </source>
</evidence>
<name>A0ABT4MVM9_GORRU</name>
<dbReference type="InterPro" id="IPR006089">
    <property type="entry name" value="Acyl-CoA_DH_CS"/>
</dbReference>
<keyword evidence="3" id="KW-0285">Flavoprotein</keyword>
<accession>A0ABT4MVM9</accession>
<evidence type="ECO:0000259" key="6">
    <source>
        <dbReference type="Pfam" id="PF00441"/>
    </source>
</evidence>
<gene>
    <name evidence="8" type="ORF">O4213_13815</name>
</gene>
<dbReference type="InterPro" id="IPR036250">
    <property type="entry name" value="AcylCo_DH-like_C"/>
</dbReference>
<dbReference type="Gene3D" id="1.20.140.10">
    <property type="entry name" value="Butyryl-CoA Dehydrogenase, subunit A, domain 3"/>
    <property type="match status" value="1"/>
</dbReference>
<feature type="domain" description="Acyl-CoA dehydrogenase/oxidase C-terminal" evidence="6">
    <location>
        <begin position="238"/>
        <end position="351"/>
    </location>
</feature>
<feature type="domain" description="Acyl-CoA dehydrogenase/oxidase N-terminal" evidence="7">
    <location>
        <begin position="22"/>
        <end position="135"/>
    </location>
</feature>
<keyword evidence="9" id="KW-1185">Reference proteome</keyword>
<dbReference type="InterPro" id="IPR009100">
    <property type="entry name" value="AcylCoA_DH/oxidase_NM_dom_sf"/>
</dbReference>
<sequence length="374" mass="40698">MAAASINELDMTLYTRRLGFADDHHSFRESVRAFLRAEAVPHLEQWRSKRQVPIAFLQKAGHHGLLATTVPEAYGGGGSDDPRFLAVVIEEVASIGAVGLAHLISAHSAVTIPALMRCTNPDFRRRWIPPLATGQQLGVPLLDRPRSVDRHITKEALDADLYHSVSGGAIASVFISDHDDGVAVFRADGEEVRRVSGTTPVGGTESGQADVIVGVLNAHDVLSLDWSEIQRDTAFWSAVIAVASVRSILVQTVAYVGERQVFGKPLGQFDNTRRRLSELIASLQAAQLIIDNALEQLRNHQLEPTVVAAAHIEAARLHDRAVDVCLQLHGGYGYMREYPVSRAFADAAFLRSQERLLPDPIAVIADRDLSPAIG</sequence>
<dbReference type="InterPro" id="IPR009075">
    <property type="entry name" value="AcylCo_DH/oxidase_C"/>
</dbReference>
<dbReference type="RefSeq" id="WP_301571796.1">
    <property type="nucleotide sequence ID" value="NZ_JAPWIE010000004.1"/>
</dbReference>
<comment type="cofactor">
    <cofactor evidence="1">
        <name>FAD</name>
        <dbReference type="ChEBI" id="CHEBI:57692"/>
    </cofactor>
</comment>
<comment type="similarity">
    <text evidence="2">Belongs to the acyl-CoA dehydrogenase family.</text>
</comment>
<dbReference type="PROSITE" id="PS00073">
    <property type="entry name" value="ACYL_COA_DH_2"/>
    <property type="match status" value="1"/>
</dbReference>